<keyword evidence="3" id="KW-0408">Iron</keyword>
<proteinExistence type="predicted"/>
<keyword evidence="1" id="KW-0001">2Fe-2S</keyword>
<dbReference type="PROSITE" id="PS51296">
    <property type="entry name" value="RIESKE"/>
    <property type="match status" value="1"/>
</dbReference>
<keyword evidence="10" id="KW-1185">Reference proteome</keyword>
<feature type="domain" description="Rieske" evidence="8">
    <location>
        <begin position="48"/>
        <end position="146"/>
    </location>
</feature>
<sequence>MKRRKFLSWAGVGWLGSRPPIVAAALTNLVACSSGGSPAKISTRPDGFLSVGTIEELNKSGQLLVEQSAIGSIAVVQNPTDPQALAAVNPTCTHQGCLVQWKSERKAFVCPCHNSAFAADGKVLEGPATEPLATYTTKLDGTSVLVKGS</sequence>
<evidence type="ECO:0000313" key="9">
    <source>
        <dbReference type="EMBL" id="NDJ19267.1"/>
    </source>
</evidence>
<dbReference type="InterPro" id="IPR005805">
    <property type="entry name" value="Rieske_Fe-S_prot_C"/>
</dbReference>
<dbReference type="Proteomes" id="UP000646053">
    <property type="component" value="Unassembled WGS sequence"/>
</dbReference>
<dbReference type="PRINTS" id="PR00162">
    <property type="entry name" value="RIESKE"/>
</dbReference>
<name>A0A8J7Z3F1_9CYAN</name>
<dbReference type="GO" id="GO:0016705">
    <property type="term" value="F:oxidoreductase activity, acting on paired donors, with incorporation or reduction of molecular oxygen"/>
    <property type="evidence" value="ECO:0007669"/>
    <property type="project" value="UniProtKB-ARBA"/>
</dbReference>
<reference evidence="9" key="1">
    <citation type="submission" date="2019-12" db="EMBL/GenBank/DDBJ databases">
        <title>High-Quality draft genome sequences of three cyanobacteria isolated from the limestone walls of the Old Cathedral of Coimbra.</title>
        <authorList>
            <person name="Tiago I."/>
            <person name="Soares F."/>
            <person name="Portugal A."/>
        </authorList>
    </citation>
    <scope>NUCLEOTIDE SEQUENCE</scope>
    <source>
        <strain evidence="9">A</strain>
    </source>
</reference>
<evidence type="ECO:0000256" key="4">
    <source>
        <dbReference type="ARBA" id="ARBA00023014"/>
    </source>
</evidence>
<keyword evidence="5" id="KW-1015">Disulfide bond</keyword>
<dbReference type="GO" id="GO:0046872">
    <property type="term" value="F:metal ion binding"/>
    <property type="evidence" value="ECO:0007669"/>
    <property type="project" value="UniProtKB-KW"/>
</dbReference>
<dbReference type="AlphaFoldDB" id="A0A8J7Z3F1"/>
<evidence type="ECO:0000256" key="5">
    <source>
        <dbReference type="ARBA" id="ARBA00023157"/>
    </source>
</evidence>
<evidence type="ECO:0000256" key="6">
    <source>
        <dbReference type="ARBA" id="ARBA00034078"/>
    </source>
</evidence>
<evidence type="ECO:0000256" key="3">
    <source>
        <dbReference type="ARBA" id="ARBA00023004"/>
    </source>
</evidence>
<keyword evidence="7" id="KW-0732">Signal</keyword>
<dbReference type="PANTHER" id="PTHR10134">
    <property type="entry name" value="CYTOCHROME B-C1 COMPLEX SUBUNIT RIESKE, MITOCHONDRIAL"/>
    <property type="match status" value="1"/>
</dbReference>
<dbReference type="EMBL" id="WVIE01000027">
    <property type="protein sequence ID" value="NDJ19267.1"/>
    <property type="molecule type" value="Genomic_DNA"/>
</dbReference>
<gene>
    <name evidence="9" type="ORF">GS601_18555</name>
</gene>
<dbReference type="SUPFAM" id="SSF50022">
    <property type="entry name" value="ISP domain"/>
    <property type="match status" value="1"/>
</dbReference>
<dbReference type="RefSeq" id="WP_162424791.1">
    <property type="nucleotide sequence ID" value="NZ_WVIE01000027.1"/>
</dbReference>
<evidence type="ECO:0000313" key="10">
    <source>
        <dbReference type="Proteomes" id="UP000646053"/>
    </source>
</evidence>
<dbReference type="Gene3D" id="2.102.10.10">
    <property type="entry name" value="Rieske [2Fe-2S] iron-sulphur domain"/>
    <property type="match status" value="1"/>
</dbReference>
<comment type="caution">
    <text evidence="9">The sequence shown here is derived from an EMBL/GenBank/DDBJ whole genome shotgun (WGS) entry which is preliminary data.</text>
</comment>
<organism evidence="9 10">
    <name type="scientific">Myxacorys almedinensis A</name>
    <dbReference type="NCBI Taxonomy" id="2690445"/>
    <lineage>
        <taxon>Bacteria</taxon>
        <taxon>Bacillati</taxon>
        <taxon>Cyanobacteriota</taxon>
        <taxon>Cyanophyceae</taxon>
        <taxon>Leptolyngbyales</taxon>
        <taxon>Leptolyngbyaceae</taxon>
        <taxon>Myxacorys</taxon>
        <taxon>Myxacorys almedinensis</taxon>
    </lineage>
</organism>
<dbReference type="InterPro" id="IPR014349">
    <property type="entry name" value="Rieske_Fe-S_prot"/>
</dbReference>
<keyword evidence="4" id="KW-0411">Iron-sulfur</keyword>
<dbReference type="Pfam" id="PF00355">
    <property type="entry name" value="Rieske"/>
    <property type="match status" value="1"/>
</dbReference>
<evidence type="ECO:0000259" key="8">
    <source>
        <dbReference type="PROSITE" id="PS51296"/>
    </source>
</evidence>
<keyword evidence="2" id="KW-0479">Metal-binding</keyword>
<feature type="signal peptide" evidence="7">
    <location>
        <begin position="1"/>
        <end position="23"/>
    </location>
</feature>
<feature type="chain" id="PRO_5035233853" evidence="7">
    <location>
        <begin position="24"/>
        <end position="149"/>
    </location>
</feature>
<dbReference type="GO" id="GO:0004497">
    <property type="term" value="F:monooxygenase activity"/>
    <property type="evidence" value="ECO:0007669"/>
    <property type="project" value="UniProtKB-ARBA"/>
</dbReference>
<evidence type="ECO:0000256" key="1">
    <source>
        <dbReference type="ARBA" id="ARBA00022714"/>
    </source>
</evidence>
<dbReference type="GO" id="GO:0051537">
    <property type="term" value="F:2 iron, 2 sulfur cluster binding"/>
    <property type="evidence" value="ECO:0007669"/>
    <property type="project" value="UniProtKB-KW"/>
</dbReference>
<dbReference type="GO" id="GO:0016020">
    <property type="term" value="C:membrane"/>
    <property type="evidence" value="ECO:0007669"/>
    <property type="project" value="InterPro"/>
</dbReference>
<evidence type="ECO:0000256" key="2">
    <source>
        <dbReference type="ARBA" id="ARBA00022723"/>
    </source>
</evidence>
<evidence type="ECO:0000256" key="7">
    <source>
        <dbReference type="SAM" id="SignalP"/>
    </source>
</evidence>
<accession>A0A8J7Z3F1</accession>
<protein>
    <submittedName>
        <fullName evidence="9">Rieske 2Fe-2S domain-containing protein</fullName>
    </submittedName>
</protein>
<dbReference type="InterPro" id="IPR036922">
    <property type="entry name" value="Rieske_2Fe-2S_sf"/>
</dbReference>
<dbReference type="InterPro" id="IPR017941">
    <property type="entry name" value="Rieske_2Fe-2S"/>
</dbReference>
<comment type="cofactor">
    <cofactor evidence="6">
        <name>[2Fe-2S] cluster</name>
        <dbReference type="ChEBI" id="CHEBI:190135"/>
    </cofactor>
</comment>